<feature type="transmembrane region" description="Helical" evidence="4">
    <location>
        <begin position="12"/>
        <end position="33"/>
    </location>
</feature>
<dbReference type="Proteomes" id="UP000241788">
    <property type="component" value="Unassembled WGS sequence"/>
</dbReference>
<feature type="transmembrane region" description="Helical" evidence="4">
    <location>
        <begin position="106"/>
        <end position="125"/>
    </location>
</feature>
<dbReference type="EMBL" id="FTLW01000002">
    <property type="protein sequence ID" value="SIQ26569.1"/>
    <property type="molecule type" value="Genomic_DNA"/>
</dbReference>
<dbReference type="PANTHER" id="PTHR24421">
    <property type="entry name" value="NITRATE/NITRITE SENSOR PROTEIN NARX-RELATED"/>
    <property type="match status" value="1"/>
</dbReference>
<dbReference type="AlphaFoldDB" id="A0A1N6RCJ6"/>
<feature type="transmembrane region" description="Helical" evidence="4">
    <location>
        <begin position="137"/>
        <end position="154"/>
    </location>
</feature>
<feature type="transmembrane region" description="Helical" evidence="4">
    <location>
        <begin position="39"/>
        <end position="55"/>
    </location>
</feature>
<dbReference type="Gene3D" id="3.30.565.10">
    <property type="entry name" value="Histidine kinase-like ATPase, C-terminal domain"/>
    <property type="match status" value="1"/>
</dbReference>
<feature type="transmembrane region" description="Helical" evidence="4">
    <location>
        <begin position="67"/>
        <end position="100"/>
    </location>
</feature>
<feature type="domain" description="Signal transduction histidine kinase subgroup 3 dimerisation and phosphoacceptor" evidence="5">
    <location>
        <begin position="186"/>
        <end position="246"/>
    </location>
</feature>
<dbReference type="InterPro" id="IPR036890">
    <property type="entry name" value="HATPase_C_sf"/>
</dbReference>
<gene>
    <name evidence="6" type="ORF">SAMN05421546_0962</name>
</gene>
<proteinExistence type="predicted"/>
<dbReference type="Pfam" id="PF07730">
    <property type="entry name" value="HisKA_3"/>
    <property type="match status" value="1"/>
</dbReference>
<keyword evidence="4" id="KW-0812">Transmembrane</keyword>
<reference evidence="7" key="1">
    <citation type="submission" date="2017-01" db="EMBL/GenBank/DDBJ databases">
        <authorList>
            <person name="Varghese N."/>
            <person name="Submissions S."/>
        </authorList>
    </citation>
    <scope>NUCLEOTIDE SEQUENCE [LARGE SCALE GENOMIC DNA]</scope>
    <source>
        <strain evidence="7">UM1</strain>
    </source>
</reference>
<dbReference type="OrthoDB" id="9797605at2"/>
<protein>
    <submittedName>
        <fullName evidence="6">Signal transduction histidine kinase</fullName>
    </submittedName>
</protein>
<sequence>MPTSFRQHLRGLLRPLNLAGLFTWAAVAFTLQYGPPEALGLRWAMALVFLFAFFGEDFVPRDSALRLLLLIMQAASALGLIWLSAASGVAPVLLVMLVAGLATCWPMRWVVVVALTLNLAMYLILRAKDHDQALMMVLIYVGFQMFAGITVQASRRAEEARDRLARVNADLLATRSLLADASRDAERMRVARELHDVLGHKLTALRINLRSLAGEPGISGRLKLCDQLSAELLDDVRGVVHTLRDADGLDIATSLQALAAPFPATRLDLHMAPAVRISDPSLAETVLRIVQEALTNTARHSAAKILRVDMSMQANRLHIALQDDGKLRGALREGNGLTGMRERIEERSGSLSLTRGPHGGLRLDVMLPA</sequence>
<evidence type="ECO:0000313" key="6">
    <source>
        <dbReference type="EMBL" id="SIQ26569.1"/>
    </source>
</evidence>
<evidence type="ECO:0000256" key="2">
    <source>
        <dbReference type="ARBA" id="ARBA00022777"/>
    </source>
</evidence>
<evidence type="ECO:0000313" key="7">
    <source>
        <dbReference type="Proteomes" id="UP000241788"/>
    </source>
</evidence>
<accession>A0A1N6RCJ6</accession>
<dbReference type="CDD" id="cd16917">
    <property type="entry name" value="HATPase_UhpB-NarQ-NarX-like"/>
    <property type="match status" value="1"/>
</dbReference>
<keyword evidence="2 6" id="KW-0418">Kinase</keyword>
<evidence type="ECO:0000256" key="3">
    <source>
        <dbReference type="ARBA" id="ARBA00023012"/>
    </source>
</evidence>
<keyword evidence="7" id="KW-1185">Reference proteome</keyword>
<dbReference type="InterPro" id="IPR050482">
    <property type="entry name" value="Sensor_HK_TwoCompSys"/>
</dbReference>
<keyword evidence="3" id="KW-0902">Two-component regulatory system</keyword>
<dbReference type="GO" id="GO:0046983">
    <property type="term" value="F:protein dimerization activity"/>
    <property type="evidence" value="ECO:0007669"/>
    <property type="project" value="InterPro"/>
</dbReference>
<dbReference type="RefSeq" id="WP_076585808.1">
    <property type="nucleotide sequence ID" value="NZ_FTLW01000002.1"/>
</dbReference>
<keyword evidence="4" id="KW-0472">Membrane</keyword>
<evidence type="ECO:0000256" key="4">
    <source>
        <dbReference type="SAM" id="Phobius"/>
    </source>
</evidence>
<keyword evidence="1" id="KW-0808">Transferase</keyword>
<dbReference type="GO" id="GO:0000155">
    <property type="term" value="F:phosphorelay sensor kinase activity"/>
    <property type="evidence" value="ECO:0007669"/>
    <property type="project" value="InterPro"/>
</dbReference>
<dbReference type="SUPFAM" id="SSF55874">
    <property type="entry name" value="ATPase domain of HSP90 chaperone/DNA topoisomerase II/histidine kinase"/>
    <property type="match status" value="1"/>
</dbReference>
<evidence type="ECO:0000256" key="1">
    <source>
        <dbReference type="ARBA" id="ARBA00022679"/>
    </source>
</evidence>
<dbReference type="STRING" id="1604334.SAMN05421546_0962"/>
<dbReference type="PANTHER" id="PTHR24421:SF59">
    <property type="entry name" value="OXYGEN SENSOR HISTIDINE KINASE NREB"/>
    <property type="match status" value="1"/>
</dbReference>
<keyword evidence="4" id="KW-1133">Transmembrane helix</keyword>
<dbReference type="InterPro" id="IPR011712">
    <property type="entry name" value="Sig_transdc_His_kin_sub3_dim/P"/>
</dbReference>
<evidence type="ECO:0000259" key="5">
    <source>
        <dbReference type="Pfam" id="PF07730"/>
    </source>
</evidence>
<organism evidence="6 7">
    <name type="scientific">Solilutibacter tolerans</name>
    <dbReference type="NCBI Taxonomy" id="1604334"/>
    <lineage>
        <taxon>Bacteria</taxon>
        <taxon>Pseudomonadati</taxon>
        <taxon>Pseudomonadota</taxon>
        <taxon>Gammaproteobacteria</taxon>
        <taxon>Lysobacterales</taxon>
        <taxon>Lysobacteraceae</taxon>
        <taxon>Solilutibacter</taxon>
    </lineage>
</organism>
<dbReference type="GO" id="GO:0016020">
    <property type="term" value="C:membrane"/>
    <property type="evidence" value="ECO:0007669"/>
    <property type="project" value="InterPro"/>
</dbReference>
<dbReference type="Gene3D" id="1.20.5.1930">
    <property type="match status" value="1"/>
</dbReference>
<name>A0A1N6RCJ6_9GAMM</name>